<evidence type="ECO:0000256" key="8">
    <source>
        <dbReference type="SAM" id="SignalP"/>
    </source>
</evidence>
<dbReference type="Pfam" id="PF07654">
    <property type="entry name" value="C1-set"/>
    <property type="match status" value="1"/>
</dbReference>
<dbReference type="PANTHER" id="PTHR19944">
    <property type="entry name" value="MHC CLASS II-RELATED"/>
    <property type="match status" value="1"/>
</dbReference>
<keyword evidence="11" id="KW-1185">Reference proteome</keyword>
<evidence type="ECO:0000256" key="3">
    <source>
        <dbReference type="ARBA" id="ARBA00018767"/>
    </source>
</evidence>
<dbReference type="OMA" id="NTYIWEA"/>
<dbReference type="Gene3D" id="2.60.40.10">
    <property type="entry name" value="Immunoglobulins"/>
    <property type="match status" value="1"/>
</dbReference>
<evidence type="ECO:0000259" key="9">
    <source>
        <dbReference type="PROSITE" id="PS50835"/>
    </source>
</evidence>
<evidence type="ECO:0000256" key="1">
    <source>
        <dbReference type="ARBA" id="ARBA00004613"/>
    </source>
</evidence>
<evidence type="ECO:0000256" key="7">
    <source>
        <dbReference type="ARBA" id="ARBA00023319"/>
    </source>
</evidence>
<dbReference type="AlphaFoldDB" id="A0A3P8SG93"/>
<dbReference type="SMART" id="SM00407">
    <property type="entry name" value="IGc1"/>
    <property type="match status" value="1"/>
</dbReference>
<dbReference type="PROSITE" id="PS00290">
    <property type="entry name" value="IG_MHC"/>
    <property type="match status" value="1"/>
</dbReference>
<keyword evidence="8" id="KW-0732">Signal</keyword>
<evidence type="ECO:0000313" key="11">
    <source>
        <dbReference type="Proteomes" id="UP000265080"/>
    </source>
</evidence>
<comment type="similarity">
    <text evidence="2">Belongs to the beta-2-microglobulin family.</text>
</comment>
<dbReference type="GeneTree" id="ENSGT00940000165013"/>
<evidence type="ECO:0000256" key="2">
    <source>
        <dbReference type="ARBA" id="ARBA00009564"/>
    </source>
</evidence>
<reference evidence="10 11" key="1">
    <citation type="submission" date="2018-03" db="EMBL/GenBank/DDBJ databases">
        <title>Finding Nemo's genes: A chromosome-scale reference assembly of the genome of the orange clownfish Amphiprion percula.</title>
        <authorList>
            <person name="Lehmann R."/>
        </authorList>
    </citation>
    <scope>NUCLEOTIDE SEQUENCE</scope>
</reference>
<keyword evidence="6" id="KW-0391">Immunity</keyword>
<proteinExistence type="inferred from homology"/>
<feature type="signal peptide" evidence="8">
    <location>
        <begin position="1"/>
        <end position="20"/>
    </location>
</feature>
<dbReference type="InterPro" id="IPR007110">
    <property type="entry name" value="Ig-like_dom"/>
</dbReference>
<evidence type="ECO:0000256" key="6">
    <source>
        <dbReference type="ARBA" id="ARBA00022859"/>
    </source>
</evidence>
<evidence type="ECO:0000256" key="4">
    <source>
        <dbReference type="ARBA" id="ARBA00022451"/>
    </source>
</evidence>
<feature type="chain" id="PRO_5018337654" description="Beta-2-microglobulin" evidence="8">
    <location>
        <begin position="21"/>
        <end position="128"/>
    </location>
</feature>
<dbReference type="SUPFAM" id="SSF48726">
    <property type="entry name" value="Immunoglobulin"/>
    <property type="match status" value="1"/>
</dbReference>
<dbReference type="InterPro" id="IPR013783">
    <property type="entry name" value="Ig-like_fold"/>
</dbReference>
<evidence type="ECO:0000313" key="10">
    <source>
        <dbReference type="Ensembl" id="ENSAPEP00000011182.1"/>
    </source>
</evidence>
<reference evidence="10" key="3">
    <citation type="submission" date="2025-09" db="UniProtKB">
        <authorList>
            <consortium name="Ensembl"/>
        </authorList>
    </citation>
    <scope>IDENTIFICATION</scope>
</reference>
<dbReference type="InterPro" id="IPR050160">
    <property type="entry name" value="MHC/Immunoglobulin"/>
</dbReference>
<dbReference type="InterPro" id="IPR003006">
    <property type="entry name" value="Ig/MHC_CS"/>
</dbReference>
<accession>A0A3P8SG93</accession>
<keyword evidence="4" id="KW-0490">MHC I</keyword>
<sequence>MRALGLAVVCLICFTGLSVAKDAPPEVQVYTRTRSEVGKENTLICHVKGFHPPEITIDLLKNGVSMTNSKQTDLAFDETWNYHLTKHVRFTPNKGERFACNVTHLGKSRMYDWGMCSFQLTSLCLLSL</sequence>
<dbReference type="PROSITE" id="PS50835">
    <property type="entry name" value="IG_LIKE"/>
    <property type="match status" value="1"/>
</dbReference>
<dbReference type="InterPro" id="IPR003597">
    <property type="entry name" value="Ig_C1-set"/>
</dbReference>
<dbReference type="GO" id="GO:0042612">
    <property type="term" value="C:MHC class I protein complex"/>
    <property type="evidence" value="ECO:0007669"/>
    <property type="project" value="UniProtKB-KW"/>
</dbReference>
<keyword evidence="5" id="KW-0964">Secreted</keyword>
<name>A0A3P8SG93_AMPPE</name>
<feature type="domain" description="Ig-like" evidence="9">
    <location>
        <begin position="25"/>
        <end position="104"/>
    </location>
</feature>
<dbReference type="Ensembl" id="ENSAPET00000011486.1">
    <property type="protein sequence ID" value="ENSAPEP00000011182.1"/>
    <property type="gene ID" value="ENSAPEG00000008022.1"/>
</dbReference>
<dbReference type="STRING" id="161767.ENSAPEP00000011182"/>
<dbReference type="GO" id="GO:0002474">
    <property type="term" value="P:antigen processing and presentation of peptide antigen via MHC class I"/>
    <property type="evidence" value="ECO:0007669"/>
    <property type="project" value="UniProtKB-KW"/>
</dbReference>
<keyword evidence="7" id="KW-0393">Immunoglobulin domain</keyword>
<dbReference type="Proteomes" id="UP000265080">
    <property type="component" value="Chromosome 13"/>
</dbReference>
<dbReference type="GO" id="GO:0005576">
    <property type="term" value="C:extracellular region"/>
    <property type="evidence" value="ECO:0007669"/>
    <property type="project" value="UniProtKB-SubCell"/>
</dbReference>
<protein>
    <recommendedName>
        <fullName evidence="3">Beta-2-microglobulin</fullName>
    </recommendedName>
</protein>
<dbReference type="PANTHER" id="PTHR19944:SF62">
    <property type="entry name" value="BETA-2-MICROGLOBULIN"/>
    <property type="match status" value="1"/>
</dbReference>
<dbReference type="InterPro" id="IPR036179">
    <property type="entry name" value="Ig-like_dom_sf"/>
</dbReference>
<comment type="subcellular location">
    <subcellularLocation>
        <location evidence="1">Secreted</location>
    </subcellularLocation>
</comment>
<organism evidence="10 11">
    <name type="scientific">Amphiprion percula</name>
    <name type="common">Orange clownfish</name>
    <name type="synonym">Lutjanus percula</name>
    <dbReference type="NCBI Taxonomy" id="161767"/>
    <lineage>
        <taxon>Eukaryota</taxon>
        <taxon>Metazoa</taxon>
        <taxon>Chordata</taxon>
        <taxon>Craniata</taxon>
        <taxon>Vertebrata</taxon>
        <taxon>Euteleostomi</taxon>
        <taxon>Actinopterygii</taxon>
        <taxon>Neopterygii</taxon>
        <taxon>Teleostei</taxon>
        <taxon>Neoteleostei</taxon>
        <taxon>Acanthomorphata</taxon>
        <taxon>Ovalentaria</taxon>
        <taxon>Pomacentridae</taxon>
        <taxon>Amphiprion</taxon>
    </lineage>
</organism>
<evidence type="ECO:0000256" key="5">
    <source>
        <dbReference type="ARBA" id="ARBA00022525"/>
    </source>
</evidence>
<reference evidence="10" key="2">
    <citation type="submission" date="2025-08" db="UniProtKB">
        <authorList>
            <consortium name="Ensembl"/>
        </authorList>
    </citation>
    <scope>IDENTIFICATION</scope>
</reference>